<dbReference type="Proteomes" id="UP000644610">
    <property type="component" value="Unassembled WGS sequence"/>
</dbReference>
<gene>
    <name evidence="2" type="ORF">Psi02_71180</name>
</gene>
<reference evidence="2" key="1">
    <citation type="submission" date="2021-01" db="EMBL/GenBank/DDBJ databases">
        <title>Whole genome shotgun sequence of Planotetraspora silvatica NBRC 100141.</title>
        <authorList>
            <person name="Komaki H."/>
            <person name="Tamura T."/>
        </authorList>
    </citation>
    <scope>NUCLEOTIDE SEQUENCE</scope>
    <source>
        <strain evidence="2">NBRC 100141</strain>
    </source>
</reference>
<evidence type="ECO:0000313" key="2">
    <source>
        <dbReference type="EMBL" id="GII50694.1"/>
    </source>
</evidence>
<protein>
    <submittedName>
        <fullName evidence="2">Uncharacterized protein</fullName>
    </submittedName>
</protein>
<feature type="region of interest" description="Disordered" evidence="1">
    <location>
        <begin position="36"/>
        <end position="62"/>
    </location>
</feature>
<name>A0A8J3URP4_9ACTN</name>
<organism evidence="2 3">
    <name type="scientific">Planotetraspora silvatica</name>
    <dbReference type="NCBI Taxonomy" id="234614"/>
    <lineage>
        <taxon>Bacteria</taxon>
        <taxon>Bacillati</taxon>
        <taxon>Actinomycetota</taxon>
        <taxon>Actinomycetes</taxon>
        <taxon>Streptosporangiales</taxon>
        <taxon>Streptosporangiaceae</taxon>
        <taxon>Planotetraspora</taxon>
    </lineage>
</organism>
<evidence type="ECO:0000313" key="3">
    <source>
        <dbReference type="Proteomes" id="UP000644610"/>
    </source>
</evidence>
<proteinExistence type="predicted"/>
<accession>A0A8J3URP4</accession>
<keyword evidence="3" id="KW-1185">Reference proteome</keyword>
<dbReference type="EMBL" id="BOOQ01000055">
    <property type="protein sequence ID" value="GII50694.1"/>
    <property type="molecule type" value="Genomic_DNA"/>
</dbReference>
<comment type="caution">
    <text evidence="2">The sequence shown here is derived from an EMBL/GenBank/DDBJ whole genome shotgun (WGS) entry which is preliminary data.</text>
</comment>
<evidence type="ECO:0000256" key="1">
    <source>
        <dbReference type="SAM" id="MobiDB-lite"/>
    </source>
</evidence>
<sequence length="62" mass="6577">MNVLPGPRNSPIGLRYEKAPMVPVFMRNITLTGGVAPSPPVTRWSSRPGSRMSIRGRGGAGS</sequence>
<dbReference type="AlphaFoldDB" id="A0A8J3URP4"/>